<evidence type="ECO:0000313" key="3">
    <source>
        <dbReference type="Ensembl" id="ENSAPEP00000025010.1"/>
    </source>
</evidence>
<dbReference type="Proteomes" id="UP000265080">
    <property type="component" value="Chromosome 10"/>
</dbReference>
<dbReference type="GeneTree" id="ENSGT00940000154076"/>
<dbReference type="Pfam" id="PF08385">
    <property type="entry name" value="DHC_N1"/>
    <property type="match status" value="1"/>
</dbReference>
<feature type="transmembrane region" description="Helical" evidence="1">
    <location>
        <begin position="534"/>
        <end position="552"/>
    </location>
</feature>
<reference evidence="3" key="3">
    <citation type="submission" date="2025-09" db="UniProtKB">
        <authorList>
            <consortium name="Ensembl"/>
        </authorList>
    </citation>
    <scope>IDENTIFICATION</scope>
</reference>
<feature type="domain" description="Dynein heavy chain tail" evidence="2">
    <location>
        <begin position="180"/>
        <end position="456"/>
    </location>
</feature>
<keyword evidence="4" id="KW-1185">Reference proteome</keyword>
<sequence>MEESLVDFLREQAFCVLRVKTDKWNRFIGAEENQKIMLDFLDHIWTNSIPTVFASVKTSPPWKTKLLCVLKKGVKRIARQGFRHQLWLGEVPGYPMEHLPVVISEVLVCVLSNGLNHDNWPQVVSDDIHRHLERLRNKVVTLRGRAEGRTLLPLPLCVERARPQDIVLRSVCMCATVVTISIQWSGQIWNVLKKDSGMVLLQGDHPGPNVELQFWTTQRENLLGIQSQIQSSKVEQIIEILRRVKSSYYSAFKDVSVLEAEDIDLHLRPLRRQISNLEERSFPQVDTLLPPLFHTLCLIWCHSKYYCTPQRMVVLLQEFCNLIIEKAFAYLIPEELFKMELEEGMERVQISISVLCTFKQLFHAHRQKIPKYYRHSQNMKLWDFPASLVFKRSDCIVERLLMIEVSLDFLKLEKIELGGSRGKILSEMVFSMSEEFHDCWRTLRESKYDPLDYTNDVRPSEIVAAVFDSATLVFQLQSGCAILGKNMPSVAGNLKWSQELRSRILTDRSSLCQLAHMYGPTLPPPTIQTARICAVFFFHSILLLLPGLWDVLRQTTCSRSVNVFSRFWTSMMKSCSQSGLRGWRKSVKRTSRTHC</sequence>
<dbReference type="PANTHER" id="PTHR46532">
    <property type="entry name" value="MALE FERTILITY FACTOR KL5"/>
    <property type="match status" value="1"/>
</dbReference>
<organism evidence="3 4">
    <name type="scientific">Amphiprion percula</name>
    <name type="common">Orange clownfish</name>
    <name type="synonym">Lutjanus percula</name>
    <dbReference type="NCBI Taxonomy" id="161767"/>
    <lineage>
        <taxon>Eukaryota</taxon>
        <taxon>Metazoa</taxon>
        <taxon>Chordata</taxon>
        <taxon>Craniata</taxon>
        <taxon>Vertebrata</taxon>
        <taxon>Euteleostomi</taxon>
        <taxon>Actinopterygii</taxon>
        <taxon>Neopterygii</taxon>
        <taxon>Teleostei</taxon>
        <taxon>Neoteleostei</taxon>
        <taxon>Acanthomorphata</taxon>
        <taxon>Ovalentaria</taxon>
        <taxon>Pomacentridae</taxon>
        <taxon>Amphiprion</taxon>
    </lineage>
</organism>
<dbReference type="GO" id="GO:0051959">
    <property type="term" value="F:dynein light intermediate chain binding"/>
    <property type="evidence" value="ECO:0007669"/>
    <property type="project" value="InterPro"/>
</dbReference>
<reference evidence="3" key="2">
    <citation type="submission" date="2025-08" db="UniProtKB">
        <authorList>
            <consortium name="Ensembl"/>
        </authorList>
    </citation>
    <scope>IDENTIFICATION</scope>
</reference>
<reference evidence="3 4" key="1">
    <citation type="submission" date="2018-03" db="EMBL/GenBank/DDBJ databases">
        <title>Finding Nemo's genes: A chromosome-scale reference assembly of the genome of the orange clownfish Amphiprion percula.</title>
        <authorList>
            <person name="Lehmann R."/>
        </authorList>
    </citation>
    <scope>NUCLEOTIDE SEQUENCE</scope>
</reference>
<dbReference type="GO" id="GO:0045505">
    <property type="term" value="F:dynein intermediate chain binding"/>
    <property type="evidence" value="ECO:0007669"/>
    <property type="project" value="InterPro"/>
</dbReference>
<accession>A0A3P8TH40</accession>
<dbReference type="GO" id="GO:0007018">
    <property type="term" value="P:microtubule-based movement"/>
    <property type="evidence" value="ECO:0007669"/>
    <property type="project" value="InterPro"/>
</dbReference>
<evidence type="ECO:0000256" key="1">
    <source>
        <dbReference type="SAM" id="Phobius"/>
    </source>
</evidence>
<dbReference type="InterPro" id="IPR026983">
    <property type="entry name" value="DHC"/>
</dbReference>
<dbReference type="GO" id="GO:0005858">
    <property type="term" value="C:axonemal dynein complex"/>
    <property type="evidence" value="ECO:0007669"/>
    <property type="project" value="TreeGrafter"/>
</dbReference>
<dbReference type="OMA" id="FLDHIWS"/>
<dbReference type="Ensembl" id="ENSAPET00000025664.1">
    <property type="protein sequence ID" value="ENSAPEP00000025010.1"/>
    <property type="gene ID" value="ENSAPEG00000017759.1"/>
</dbReference>
<evidence type="ECO:0000313" key="4">
    <source>
        <dbReference type="Proteomes" id="UP000265080"/>
    </source>
</evidence>
<keyword evidence="1" id="KW-1133">Transmembrane helix</keyword>
<dbReference type="AlphaFoldDB" id="A0A3P8TH40"/>
<protein>
    <recommendedName>
        <fullName evidence="2">Dynein heavy chain tail domain-containing protein</fullName>
    </recommendedName>
</protein>
<keyword evidence="1" id="KW-0812">Transmembrane</keyword>
<keyword evidence="1" id="KW-0472">Membrane</keyword>
<evidence type="ECO:0000259" key="2">
    <source>
        <dbReference type="Pfam" id="PF08385"/>
    </source>
</evidence>
<proteinExistence type="predicted"/>
<dbReference type="STRING" id="161767.ENSAPEP00000025010"/>
<dbReference type="PANTHER" id="PTHR46532:SF11">
    <property type="entry name" value="DYNEIN AXONEMAL HEAVY CHAIN 12"/>
    <property type="match status" value="1"/>
</dbReference>
<name>A0A3P8TH40_AMPPE</name>
<dbReference type="InterPro" id="IPR013594">
    <property type="entry name" value="Dynein_heavy_tail"/>
</dbReference>